<dbReference type="PANTHER" id="PTHR43340">
    <property type="entry name" value="HYPOXANTHINE-GUANINE PHOSPHORIBOSYLTRANSFERASE"/>
    <property type="match status" value="1"/>
</dbReference>
<evidence type="ECO:0000256" key="9">
    <source>
        <dbReference type="ARBA" id="ARBA00022723"/>
    </source>
</evidence>
<evidence type="ECO:0000256" key="11">
    <source>
        <dbReference type="ARBA" id="ARBA00022741"/>
    </source>
</evidence>
<comment type="catalytic activity">
    <reaction evidence="14">
        <text>IMP + diphosphate = hypoxanthine + 5-phospho-alpha-D-ribose 1-diphosphate</text>
        <dbReference type="Rhea" id="RHEA:17973"/>
        <dbReference type="ChEBI" id="CHEBI:17368"/>
        <dbReference type="ChEBI" id="CHEBI:33019"/>
        <dbReference type="ChEBI" id="CHEBI:58017"/>
        <dbReference type="ChEBI" id="CHEBI:58053"/>
        <dbReference type="EC" id="2.4.2.8"/>
    </reaction>
    <physiologicalReaction direction="right-to-left" evidence="14">
        <dbReference type="Rhea" id="RHEA:17975"/>
    </physiologicalReaction>
</comment>
<keyword evidence="6 15" id="KW-0963">Cytoplasm</keyword>
<keyword evidence="9 15" id="KW-0479">Metal-binding</keyword>
<dbReference type="InterPro" id="IPR005904">
    <property type="entry name" value="Hxn_phspho_trans"/>
</dbReference>
<comment type="cofactor">
    <cofactor evidence="1 15">
        <name>Mg(2+)</name>
        <dbReference type="ChEBI" id="CHEBI:18420"/>
    </cofactor>
</comment>
<accession>A0A5C1ANZ6</accession>
<dbReference type="UniPathway" id="UPA00591">
    <property type="reaction ID" value="UER00648"/>
</dbReference>
<dbReference type="GO" id="GO:0006166">
    <property type="term" value="P:purine ribonucleoside salvage"/>
    <property type="evidence" value="ECO:0007669"/>
    <property type="project" value="UniProtKB-KW"/>
</dbReference>
<dbReference type="GO" id="GO:0000166">
    <property type="term" value="F:nucleotide binding"/>
    <property type="evidence" value="ECO:0007669"/>
    <property type="project" value="UniProtKB-KW"/>
</dbReference>
<dbReference type="GO" id="GO:0004422">
    <property type="term" value="F:hypoxanthine phosphoribosyltransferase activity"/>
    <property type="evidence" value="ECO:0007669"/>
    <property type="project" value="InterPro"/>
</dbReference>
<organism evidence="17 18">
    <name type="scientific">Limnoglobus roseus</name>
    <dbReference type="NCBI Taxonomy" id="2598579"/>
    <lineage>
        <taxon>Bacteria</taxon>
        <taxon>Pseudomonadati</taxon>
        <taxon>Planctomycetota</taxon>
        <taxon>Planctomycetia</taxon>
        <taxon>Gemmatales</taxon>
        <taxon>Gemmataceae</taxon>
        <taxon>Limnoglobus</taxon>
    </lineage>
</organism>
<evidence type="ECO:0000256" key="6">
    <source>
        <dbReference type="ARBA" id="ARBA00022490"/>
    </source>
</evidence>
<dbReference type="SUPFAM" id="SSF53271">
    <property type="entry name" value="PRTase-like"/>
    <property type="match status" value="1"/>
</dbReference>
<evidence type="ECO:0000256" key="7">
    <source>
        <dbReference type="ARBA" id="ARBA00022676"/>
    </source>
</evidence>
<dbReference type="EMBL" id="CP042425">
    <property type="protein sequence ID" value="QEL18944.1"/>
    <property type="molecule type" value="Genomic_DNA"/>
</dbReference>
<dbReference type="CDD" id="cd06223">
    <property type="entry name" value="PRTases_typeI"/>
    <property type="match status" value="1"/>
</dbReference>
<dbReference type="InterPro" id="IPR000836">
    <property type="entry name" value="PRTase_dom"/>
</dbReference>
<comment type="subcellular location">
    <subcellularLocation>
        <location evidence="2 15">Cytoplasm</location>
    </subcellularLocation>
</comment>
<reference evidence="18" key="1">
    <citation type="submission" date="2019-08" db="EMBL/GenBank/DDBJ databases">
        <title>Limnoglobus roseus gen. nov., sp. nov., a novel freshwater planctomycete with a giant genome from the family Gemmataceae.</title>
        <authorList>
            <person name="Kulichevskaya I.S."/>
            <person name="Naumoff D.G."/>
            <person name="Miroshnikov K."/>
            <person name="Ivanova A."/>
            <person name="Philippov D.A."/>
            <person name="Hakobyan A."/>
            <person name="Rijpstra I.C."/>
            <person name="Sinninghe Damste J.S."/>
            <person name="Liesack W."/>
            <person name="Dedysh S.N."/>
        </authorList>
    </citation>
    <scope>NUCLEOTIDE SEQUENCE [LARGE SCALE GENOMIC DNA]</scope>
    <source>
        <strain evidence="18">PX52</strain>
    </source>
</reference>
<evidence type="ECO:0000313" key="17">
    <source>
        <dbReference type="EMBL" id="QEL18944.1"/>
    </source>
</evidence>
<dbReference type="NCBIfam" id="TIGR01203">
    <property type="entry name" value="HGPRTase"/>
    <property type="match status" value="1"/>
</dbReference>
<keyword evidence="7 15" id="KW-0328">Glycosyltransferase</keyword>
<comment type="similarity">
    <text evidence="4 15">Belongs to the purine/pyrimidine phosphoribosyltransferase family.</text>
</comment>
<dbReference type="InterPro" id="IPR050408">
    <property type="entry name" value="HGPRT"/>
</dbReference>
<evidence type="ECO:0000256" key="15">
    <source>
        <dbReference type="RuleBase" id="RU364099"/>
    </source>
</evidence>
<dbReference type="Gene3D" id="3.40.50.2020">
    <property type="match status" value="1"/>
</dbReference>
<proteinExistence type="inferred from homology"/>
<dbReference type="GO" id="GO:0000287">
    <property type="term" value="F:magnesium ion binding"/>
    <property type="evidence" value="ECO:0007669"/>
    <property type="project" value="TreeGrafter"/>
</dbReference>
<evidence type="ECO:0000256" key="12">
    <source>
        <dbReference type="ARBA" id="ARBA00022842"/>
    </source>
</evidence>
<comment type="catalytic activity">
    <reaction evidence="13">
        <text>GMP + diphosphate = guanine + 5-phospho-alpha-D-ribose 1-diphosphate</text>
        <dbReference type="Rhea" id="RHEA:25424"/>
        <dbReference type="ChEBI" id="CHEBI:16235"/>
        <dbReference type="ChEBI" id="CHEBI:33019"/>
        <dbReference type="ChEBI" id="CHEBI:58017"/>
        <dbReference type="ChEBI" id="CHEBI:58115"/>
        <dbReference type="EC" id="2.4.2.8"/>
    </reaction>
    <physiologicalReaction direction="right-to-left" evidence="13">
        <dbReference type="Rhea" id="RHEA:25426"/>
    </physiologicalReaction>
</comment>
<dbReference type="PANTHER" id="PTHR43340:SF1">
    <property type="entry name" value="HYPOXANTHINE PHOSPHORIBOSYLTRANSFERASE"/>
    <property type="match status" value="1"/>
</dbReference>
<feature type="domain" description="Phosphoribosyltransferase" evidence="16">
    <location>
        <begin position="11"/>
        <end position="154"/>
    </location>
</feature>
<dbReference type="RefSeq" id="WP_149113390.1">
    <property type="nucleotide sequence ID" value="NZ_CP042425.1"/>
</dbReference>
<dbReference type="EC" id="2.4.2.8" evidence="5 15"/>
<dbReference type="OrthoDB" id="9802824at2"/>
<gene>
    <name evidence="17" type="primary">hpt</name>
    <name evidence="17" type="ORF">PX52LOC_05994</name>
</gene>
<protein>
    <recommendedName>
        <fullName evidence="5 15">Hypoxanthine phosphoribosyltransferase</fullName>
        <ecNumber evidence="5 15">2.4.2.8</ecNumber>
    </recommendedName>
</protein>
<sequence>MEILIPADRIRERVDELGAEIATDFDGRPITVVGVLTGCLIFLADLIRRLSHPTQVALLQASSYRGTATTAGRLDIHDELLPDLTGHHVLVLDDILDTGQTISRIVDHLKAKGAASVRTCVLLRKIGRQQVAFEPDYAGFPIPDKFVVGYGLDFNGLYRHLPFIAVLPELPATEA</sequence>
<evidence type="ECO:0000313" key="18">
    <source>
        <dbReference type="Proteomes" id="UP000324974"/>
    </source>
</evidence>
<evidence type="ECO:0000256" key="4">
    <source>
        <dbReference type="ARBA" id="ARBA00008391"/>
    </source>
</evidence>
<dbReference type="GO" id="GO:0032263">
    <property type="term" value="P:GMP salvage"/>
    <property type="evidence" value="ECO:0007669"/>
    <property type="project" value="TreeGrafter"/>
</dbReference>
<dbReference type="GO" id="GO:0032264">
    <property type="term" value="P:IMP salvage"/>
    <property type="evidence" value="ECO:0007669"/>
    <property type="project" value="UniProtKB-UniPathway"/>
</dbReference>
<evidence type="ECO:0000256" key="2">
    <source>
        <dbReference type="ARBA" id="ARBA00004496"/>
    </source>
</evidence>
<evidence type="ECO:0000256" key="10">
    <source>
        <dbReference type="ARBA" id="ARBA00022726"/>
    </source>
</evidence>
<name>A0A5C1ANZ6_9BACT</name>
<keyword evidence="18" id="KW-1185">Reference proteome</keyword>
<evidence type="ECO:0000256" key="8">
    <source>
        <dbReference type="ARBA" id="ARBA00022679"/>
    </source>
</evidence>
<evidence type="ECO:0000256" key="13">
    <source>
        <dbReference type="ARBA" id="ARBA00048811"/>
    </source>
</evidence>
<evidence type="ECO:0000256" key="14">
    <source>
        <dbReference type="ARBA" id="ARBA00049402"/>
    </source>
</evidence>
<dbReference type="Proteomes" id="UP000324974">
    <property type="component" value="Chromosome"/>
</dbReference>
<keyword evidence="12 15" id="KW-0460">Magnesium</keyword>
<dbReference type="InterPro" id="IPR029057">
    <property type="entry name" value="PRTase-like"/>
</dbReference>
<evidence type="ECO:0000256" key="5">
    <source>
        <dbReference type="ARBA" id="ARBA00011895"/>
    </source>
</evidence>
<keyword evidence="11 15" id="KW-0547">Nucleotide-binding</keyword>
<dbReference type="Pfam" id="PF00156">
    <property type="entry name" value="Pribosyltran"/>
    <property type="match status" value="1"/>
</dbReference>
<dbReference type="GO" id="GO:0005829">
    <property type="term" value="C:cytosol"/>
    <property type="evidence" value="ECO:0007669"/>
    <property type="project" value="TreeGrafter"/>
</dbReference>
<dbReference type="GO" id="GO:0046100">
    <property type="term" value="P:hypoxanthine metabolic process"/>
    <property type="evidence" value="ECO:0007669"/>
    <property type="project" value="TreeGrafter"/>
</dbReference>
<dbReference type="AlphaFoldDB" id="A0A5C1ANZ6"/>
<dbReference type="GO" id="GO:0052657">
    <property type="term" value="F:guanine phosphoribosyltransferase activity"/>
    <property type="evidence" value="ECO:0007669"/>
    <property type="project" value="RHEA"/>
</dbReference>
<keyword evidence="10 15" id="KW-0660">Purine salvage</keyword>
<dbReference type="KEGG" id="lrs:PX52LOC_05994"/>
<evidence type="ECO:0000256" key="1">
    <source>
        <dbReference type="ARBA" id="ARBA00001946"/>
    </source>
</evidence>
<evidence type="ECO:0000259" key="16">
    <source>
        <dbReference type="Pfam" id="PF00156"/>
    </source>
</evidence>
<dbReference type="GO" id="GO:0006178">
    <property type="term" value="P:guanine salvage"/>
    <property type="evidence" value="ECO:0007669"/>
    <property type="project" value="TreeGrafter"/>
</dbReference>
<keyword evidence="8 15" id="KW-0808">Transferase</keyword>
<evidence type="ECO:0000256" key="3">
    <source>
        <dbReference type="ARBA" id="ARBA00004669"/>
    </source>
</evidence>
<comment type="pathway">
    <text evidence="3 15">Purine metabolism; IMP biosynthesis via salvage pathway; IMP from hypoxanthine: step 1/1.</text>
</comment>